<keyword evidence="2" id="KW-1003">Cell membrane</keyword>
<name>A0A101P932_9ACTN</name>
<dbReference type="RefSeq" id="WP_067121104.1">
    <property type="nucleotide sequence ID" value="NZ_KQ948209.1"/>
</dbReference>
<keyword evidence="5 7" id="KW-0472">Membrane</keyword>
<feature type="transmembrane region" description="Helical" evidence="7">
    <location>
        <begin position="396"/>
        <end position="415"/>
    </location>
</feature>
<evidence type="ECO:0000256" key="3">
    <source>
        <dbReference type="ARBA" id="ARBA00022692"/>
    </source>
</evidence>
<feature type="transmembrane region" description="Helical" evidence="7">
    <location>
        <begin position="347"/>
        <end position="367"/>
    </location>
</feature>
<dbReference type="Pfam" id="PF02687">
    <property type="entry name" value="FtsX"/>
    <property type="match status" value="2"/>
</dbReference>
<feature type="transmembrane region" description="Helical" evidence="7">
    <location>
        <begin position="713"/>
        <end position="736"/>
    </location>
</feature>
<reference evidence="9 10" key="1">
    <citation type="submission" date="2015-10" db="EMBL/GenBank/DDBJ databases">
        <title>Draft genome sequence of Streptomyces yokosukanensis DSM 40224, type strain for the species Streptomyces yokosukanensis.</title>
        <authorList>
            <person name="Ruckert C."/>
            <person name="Winkler A."/>
            <person name="Kalinowski J."/>
            <person name="Kampfer P."/>
            <person name="Glaeser S."/>
        </authorList>
    </citation>
    <scope>NUCLEOTIDE SEQUENCE [LARGE SCALE GENOMIC DNA]</scope>
    <source>
        <strain evidence="9 10">DSM 40224</strain>
    </source>
</reference>
<dbReference type="GO" id="GO:0005886">
    <property type="term" value="C:plasma membrane"/>
    <property type="evidence" value="ECO:0007669"/>
    <property type="project" value="UniProtKB-SubCell"/>
</dbReference>
<evidence type="ECO:0000259" key="8">
    <source>
        <dbReference type="Pfam" id="PF02687"/>
    </source>
</evidence>
<dbReference type="OrthoDB" id="3678397at2"/>
<dbReference type="GO" id="GO:0022857">
    <property type="term" value="F:transmembrane transporter activity"/>
    <property type="evidence" value="ECO:0007669"/>
    <property type="project" value="TreeGrafter"/>
</dbReference>
<keyword evidence="10" id="KW-1185">Reference proteome</keyword>
<sequence>MASGLTKAAVRQIAARPSRLLLTGCTLMVTAFFLAGSIVLTDTMKRQLADDLSTVATGTAVVVGADGARPLDDKQVEELGKAPGVAGVQPVATGSVRVRGAGRDPYPLVGTALTGPQSVVRPLRGTLPDGPGEVVLTRALAGLPGMGVGSRITLVAQAGDGPATSRSAPARTVTVTVSGVVQAPSAMGAAVLTTPANARSWLGTGGWQQALLRVTDRPAAEVASAVQGELGTDFSVSTGSALRAEGSGSKRVTTVSTLLTIFVLVALLAGTFIVSTTYRVLLVRDQTRLALLRCVGARPGQVTRSVLLQAAGSGLIAGAVGTAAAICCSFAITGIGGLPGPEISPPALSGCVLVSVLAALAAAMPAARAAARVAPVAALSVAATRHVADRTGRTRALIGALCLGCALLLIGLAGPGGADGAAAGLGSLASAVALFGCLLALGPALLRRAARALHRPVRAVAGLDGVLALRNLGRAARRTAACATVLTLGVTMVAAVLVALASVEKGADQRLRERDPVDVVLDASPTGSSALTPAAVDAVAALPETRAAVPVNRVDGVALGGNGRHQEADVRGLDPGAIPALLADSRPDSHGGGLRHGQAAISTSLAEALGVRPGDRISLQVSGGGKSSAEVGLIHPDETSPMVGDVAVLPGDFAELAPHAPVRSLYVTAVHPDDPSSLRAPLDKALPPNASLHITYQGEERAALRQTVDQLRIMALGLVGITMLVSLVGVAITLTLSSTERERENGVLRAVGMRGSRLRSVLAWEAGLLGLYAAVPGVALGSLYGAMMLGALPGLSSLTIPYGQLAVTSVGALALVLGASVIPVLRSAAVSPMMALRAE</sequence>
<dbReference type="PANTHER" id="PTHR30572">
    <property type="entry name" value="MEMBRANE COMPONENT OF TRANSPORTER-RELATED"/>
    <property type="match status" value="1"/>
</dbReference>
<keyword evidence="3 7" id="KW-0812">Transmembrane</keyword>
<evidence type="ECO:0000256" key="7">
    <source>
        <dbReference type="SAM" id="Phobius"/>
    </source>
</evidence>
<dbReference type="STRING" id="67386.AQI95_11640"/>
<evidence type="ECO:0000313" key="10">
    <source>
        <dbReference type="Proteomes" id="UP000053127"/>
    </source>
</evidence>
<comment type="subcellular location">
    <subcellularLocation>
        <location evidence="1">Cell membrane</location>
        <topology evidence="1">Multi-pass membrane protein</topology>
    </subcellularLocation>
</comment>
<feature type="transmembrane region" description="Helical" evidence="7">
    <location>
        <begin position="762"/>
        <end position="785"/>
    </location>
</feature>
<evidence type="ECO:0000256" key="4">
    <source>
        <dbReference type="ARBA" id="ARBA00022989"/>
    </source>
</evidence>
<comment type="similarity">
    <text evidence="6">Belongs to the ABC-4 integral membrane protein family.</text>
</comment>
<feature type="transmembrane region" description="Helical" evidence="7">
    <location>
        <begin position="314"/>
        <end position="335"/>
    </location>
</feature>
<dbReference type="Proteomes" id="UP000053127">
    <property type="component" value="Unassembled WGS sequence"/>
</dbReference>
<dbReference type="PANTHER" id="PTHR30572:SF4">
    <property type="entry name" value="ABC TRANSPORTER PERMEASE YTRF"/>
    <property type="match status" value="1"/>
</dbReference>
<protein>
    <recommendedName>
        <fullName evidence="8">ABC3 transporter permease C-terminal domain-containing protein</fullName>
    </recommendedName>
</protein>
<feature type="transmembrane region" description="Helical" evidence="7">
    <location>
        <begin position="421"/>
        <end position="446"/>
    </location>
</feature>
<feature type="transmembrane region" description="Helical" evidence="7">
    <location>
        <begin position="805"/>
        <end position="825"/>
    </location>
</feature>
<feature type="domain" description="ABC3 transporter permease C-terminal" evidence="8">
    <location>
        <begin position="718"/>
        <end position="831"/>
    </location>
</feature>
<feature type="domain" description="ABC3 transporter permease C-terminal" evidence="8">
    <location>
        <begin position="261"/>
        <end position="373"/>
    </location>
</feature>
<proteinExistence type="inferred from homology"/>
<dbReference type="AlphaFoldDB" id="A0A101P932"/>
<evidence type="ECO:0000256" key="1">
    <source>
        <dbReference type="ARBA" id="ARBA00004651"/>
    </source>
</evidence>
<evidence type="ECO:0000313" key="9">
    <source>
        <dbReference type="EMBL" id="KUN07190.1"/>
    </source>
</evidence>
<feature type="transmembrane region" description="Helical" evidence="7">
    <location>
        <begin position="20"/>
        <end position="40"/>
    </location>
</feature>
<evidence type="ECO:0000256" key="5">
    <source>
        <dbReference type="ARBA" id="ARBA00023136"/>
    </source>
</evidence>
<dbReference type="EMBL" id="LMWN01000013">
    <property type="protein sequence ID" value="KUN07190.1"/>
    <property type="molecule type" value="Genomic_DNA"/>
</dbReference>
<evidence type="ECO:0000256" key="2">
    <source>
        <dbReference type="ARBA" id="ARBA00022475"/>
    </source>
</evidence>
<dbReference type="InterPro" id="IPR050250">
    <property type="entry name" value="Macrolide_Exporter_MacB"/>
</dbReference>
<comment type="caution">
    <text evidence="9">The sequence shown here is derived from an EMBL/GenBank/DDBJ whole genome shotgun (WGS) entry which is preliminary data.</text>
</comment>
<dbReference type="InterPro" id="IPR003838">
    <property type="entry name" value="ABC3_permease_C"/>
</dbReference>
<feature type="transmembrane region" description="Helical" evidence="7">
    <location>
        <begin position="480"/>
        <end position="503"/>
    </location>
</feature>
<gene>
    <name evidence="9" type="ORF">AQI95_11640</name>
</gene>
<keyword evidence="4 7" id="KW-1133">Transmembrane helix</keyword>
<organism evidence="9 10">
    <name type="scientific">Streptomyces yokosukanensis</name>
    <dbReference type="NCBI Taxonomy" id="67386"/>
    <lineage>
        <taxon>Bacteria</taxon>
        <taxon>Bacillati</taxon>
        <taxon>Actinomycetota</taxon>
        <taxon>Actinomycetes</taxon>
        <taxon>Kitasatosporales</taxon>
        <taxon>Streptomycetaceae</taxon>
        <taxon>Streptomyces</taxon>
    </lineage>
</organism>
<evidence type="ECO:0000256" key="6">
    <source>
        <dbReference type="ARBA" id="ARBA00038076"/>
    </source>
</evidence>
<accession>A0A101P932</accession>
<feature type="transmembrane region" description="Helical" evidence="7">
    <location>
        <begin position="258"/>
        <end position="281"/>
    </location>
</feature>